<keyword evidence="5" id="KW-0902">Two-component regulatory system</keyword>
<feature type="domain" description="Histidine kinase" evidence="7">
    <location>
        <begin position="189"/>
        <end position="420"/>
    </location>
</feature>
<dbReference type="SUPFAM" id="SSF55874">
    <property type="entry name" value="ATPase domain of HSP90 chaperone/DNA topoisomerase II/histidine kinase"/>
    <property type="match status" value="1"/>
</dbReference>
<dbReference type="EC" id="2.7.13.3" evidence="2"/>
<evidence type="ECO:0000256" key="3">
    <source>
        <dbReference type="ARBA" id="ARBA00022553"/>
    </source>
</evidence>
<dbReference type="Pfam" id="PF02518">
    <property type="entry name" value="HATPase_c"/>
    <property type="match status" value="1"/>
</dbReference>
<keyword evidence="6" id="KW-1133">Transmembrane helix</keyword>
<dbReference type="Gene3D" id="3.30.565.10">
    <property type="entry name" value="Histidine kinase-like ATPase, C-terminal domain"/>
    <property type="match status" value="1"/>
</dbReference>
<name>A0A1M7IES2_9FIRM</name>
<feature type="transmembrane region" description="Helical" evidence="6">
    <location>
        <begin position="146"/>
        <end position="168"/>
    </location>
</feature>
<dbReference type="Proteomes" id="UP000184375">
    <property type="component" value="Unassembled WGS sequence"/>
</dbReference>
<feature type="transmembrane region" description="Helical" evidence="6">
    <location>
        <begin position="55"/>
        <end position="74"/>
    </location>
</feature>
<keyword evidence="4 8" id="KW-0808">Transferase</keyword>
<dbReference type="EMBL" id="FRCR01000004">
    <property type="protein sequence ID" value="SHM39200.1"/>
    <property type="molecule type" value="Genomic_DNA"/>
</dbReference>
<evidence type="ECO:0000313" key="9">
    <source>
        <dbReference type="Proteomes" id="UP000184375"/>
    </source>
</evidence>
<dbReference type="SMART" id="SM00387">
    <property type="entry name" value="HATPase_c"/>
    <property type="match status" value="1"/>
</dbReference>
<dbReference type="InterPro" id="IPR036890">
    <property type="entry name" value="HATPase_C_sf"/>
</dbReference>
<dbReference type="AlphaFoldDB" id="A0A1M7IES2"/>
<keyword evidence="6" id="KW-0812">Transmembrane</keyword>
<dbReference type="PANTHER" id="PTHR43547">
    <property type="entry name" value="TWO-COMPONENT HISTIDINE KINASE"/>
    <property type="match status" value="1"/>
</dbReference>
<dbReference type="PROSITE" id="PS50109">
    <property type="entry name" value="HIS_KIN"/>
    <property type="match status" value="1"/>
</dbReference>
<dbReference type="PANTHER" id="PTHR43547:SF2">
    <property type="entry name" value="HYBRID SIGNAL TRANSDUCTION HISTIDINE KINASE C"/>
    <property type="match status" value="1"/>
</dbReference>
<dbReference type="OrthoDB" id="1791938at2"/>
<dbReference type="GO" id="GO:0000155">
    <property type="term" value="F:phosphorelay sensor kinase activity"/>
    <property type="evidence" value="ECO:0007669"/>
    <property type="project" value="TreeGrafter"/>
</dbReference>
<evidence type="ECO:0000256" key="4">
    <source>
        <dbReference type="ARBA" id="ARBA00022777"/>
    </source>
</evidence>
<evidence type="ECO:0000313" key="8">
    <source>
        <dbReference type="EMBL" id="SHM39200.1"/>
    </source>
</evidence>
<keyword evidence="4 8" id="KW-0418">Kinase</keyword>
<dbReference type="InterPro" id="IPR005467">
    <property type="entry name" value="His_kinase_dom"/>
</dbReference>
<evidence type="ECO:0000259" key="7">
    <source>
        <dbReference type="PROSITE" id="PS50109"/>
    </source>
</evidence>
<reference evidence="9" key="1">
    <citation type="submission" date="2016-11" db="EMBL/GenBank/DDBJ databases">
        <authorList>
            <person name="Varghese N."/>
            <person name="Submissions S."/>
        </authorList>
    </citation>
    <scope>NUCLEOTIDE SEQUENCE [LARGE SCALE GENOMIC DNA]</scope>
    <source>
        <strain evidence="9">DSM 18802</strain>
    </source>
</reference>
<proteinExistence type="predicted"/>
<protein>
    <recommendedName>
        <fullName evidence="2">histidine kinase</fullName>
        <ecNumber evidence="2">2.7.13.3</ecNumber>
    </recommendedName>
</protein>
<accession>A0A1M7IES2</accession>
<evidence type="ECO:0000256" key="2">
    <source>
        <dbReference type="ARBA" id="ARBA00012438"/>
    </source>
</evidence>
<organism evidence="8 9">
    <name type="scientific">Caldanaerovirga acetigignens</name>
    <dbReference type="NCBI Taxonomy" id="447595"/>
    <lineage>
        <taxon>Bacteria</taxon>
        <taxon>Bacillati</taxon>
        <taxon>Bacillota</taxon>
        <taxon>Clostridia</taxon>
        <taxon>Thermosediminibacterales</taxon>
        <taxon>Thermosediminibacteraceae</taxon>
        <taxon>Caldanaerovirga</taxon>
    </lineage>
</organism>
<feature type="transmembrane region" description="Helical" evidence="6">
    <location>
        <begin position="31"/>
        <end position="48"/>
    </location>
</feature>
<sequence>MKLKKDLKELMVTALLTAVIGEVYFYPFGTAFRFTAGVIAISFLLLYFKEVPEMILATFSGAFVFLFRVALSFLVKGLRFEQAVSLHYPAFFYYIVYGTLLGLWRIRNLVKMPVNFISVMSLSDIAANLVELSVRREMNFVYFQRIFPPLVGVGLIRSIVTYAFYWMLERQKLIILKEEHEKRYAELVEILSELKAELLFLKKSTADMEDVMKESYEIYSSISENMSGDEILTLKEKALDLARRVHDIKKDYLRINAGFSQLIPEENEGGMKISAILSLLRKNTERWMKKEGKKVELITIGDEDFIVKNYFDIFSILGNLVYNALEAVNEDGGWIRVVVKRKGEEIIILVEDNGCGIDSRDLPYIFEPGFSTKVMSDGSFSTGLGLTHVKNLVEKMGGKIEVESEKGTGSRFCVKLPADSVVLRT</sequence>
<dbReference type="InterPro" id="IPR003594">
    <property type="entry name" value="HATPase_dom"/>
</dbReference>
<dbReference type="RefSeq" id="WP_159431504.1">
    <property type="nucleotide sequence ID" value="NZ_FRCR01000004.1"/>
</dbReference>
<feature type="transmembrane region" description="Helical" evidence="6">
    <location>
        <begin position="86"/>
        <end position="104"/>
    </location>
</feature>
<dbReference type="CDD" id="cd00075">
    <property type="entry name" value="HATPase"/>
    <property type="match status" value="1"/>
</dbReference>
<keyword evidence="9" id="KW-1185">Reference proteome</keyword>
<keyword evidence="3" id="KW-0597">Phosphoprotein</keyword>
<gene>
    <name evidence="8" type="ORF">SAMN05660826_00946</name>
</gene>
<dbReference type="STRING" id="447595.SAMN05660826_00946"/>
<evidence type="ECO:0000256" key="5">
    <source>
        <dbReference type="ARBA" id="ARBA00023012"/>
    </source>
</evidence>
<dbReference type="PRINTS" id="PR00344">
    <property type="entry name" value="BCTRLSENSOR"/>
</dbReference>
<keyword evidence="6" id="KW-0472">Membrane</keyword>
<comment type="catalytic activity">
    <reaction evidence="1">
        <text>ATP + protein L-histidine = ADP + protein N-phospho-L-histidine.</text>
        <dbReference type="EC" id="2.7.13.3"/>
    </reaction>
</comment>
<dbReference type="InterPro" id="IPR004358">
    <property type="entry name" value="Sig_transdc_His_kin-like_C"/>
</dbReference>
<evidence type="ECO:0000256" key="1">
    <source>
        <dbReference type="ARBA" id="ARBA00000085"/>
    </source>
</evidence>
<evidence type="ECO:0000256" key="6">
    <source>
        <dbReference type="SAM" id="Phobius"/>
    </source>
</evidence>